<feature type="compositionally biased region" description="Pro residues" evidence="1">
    <location>
        <begin position="7"/>
        <end position="25"/>
    </location>
</feature>
<dbReference type="OrthoDB" id="10473748at2759"/>
<organism evidence="2 3">
    <name type="scientific">Paxillus involutus ATCC 200175</name>
    <dbReference type="NCBI Taxonomy" id="664439"/>
    <lineage>
        <taxon>Eukaryota</taxon>
        <taxon>Fungi</taxon>
        <taxon>Dikarya</taxon>
        <taxon>Basidiomycota</taxon>
        <taxon>Agaricomycotina</taxon>
        <taxon>Agaricomycetes</taxon>
        <taxon>Agaricomycetidae</taxon>
        <taxon>Boletales</taxon>
        <taxon>Paxilineae</taxon>
        <taxon>Paxillaceae</taxon>
        <taxon>Paxillus</taxon>
    </lineage>
</organism>
<evidence type="ECO:0000313" key="3">
    <source>
        <dbReference type="Proteomes" id="UP000053647"/>
    </source>
</evidence>
<dbReference type="EMBL" id="KN819531">
    <property type="protein sequence ID" value="KIJ08943.1"/>
    <property type="molecule type" value="Genomic_DNA"/>
</dbReference>
<evidence type="ECO:0000313" key="2">
    <source>
        <dbReference type="EMBL" id="KIJ08943.1"/>
    </source>
</evidence>
<reference evidence="3" key="2">
    <citation type="submission" date="2015-01" db="EMBL/GenBank/DDBJ databases">
        <title>Evolutionary Origins and Diversification of the Mycorrhizal Mutualists.</title>
        <authorList>
            <consortium name="DOE Joint Genome Institute"/>
            <consortium name="Mycorrhizal Genomics Consortium"/>
            <person name="Kohler A."/>
            <person name="Kuo A."/>
            <person name="Nagy L.G."/>
            <person name="Floudas D."/>
            <person name="Copeland A."/>
            <person name="Barry K.W."/>
            <person name="Cichocki N."/>
            <person name="Veneault-Fourrey C."/>
            <person name="LaButti K."/>
            <person name="Lindquist E.A."/>
            <person name="Lipzen A."/>
            <person name="Lundell T."/>
            <person name="Morin E."/>
            <person name="Murat C."/>
            <person name="Riley R."/>
            <person name="Ohm R."/>
            <person name="Sun H."/>
            <person name="Tunlid A."/>
            <person name="Henrissat B."/>
            <person name="Grigoriev I.V."/>
            <person name="Hibbett D.S."/>
            <person name="Martin F."/>
        </authorList>
    </citation>
    <scope>NUCLEOTIDE SEQUENCE [LARGE SCALE GENOMIC DNA]</scope>
    <source>
        <strain evidence="3">ATCC 200175</strain>
    </source>
</reference>
<reference evidence="2 3" key="1">
    <citation type="submission" date="2014-06" db="EMBL/GenBank/DDBJ databases">
        <authorList>
            <consortium name="DOE Joint Genome Institute"/>
            <person name="Kuo A."/>
            <person name="Kohler A."/>
            <person name="Nagy L.G."/>
            <person name="Floudas D."/>
            <person name="Copeland A."/>
            <person name="Barry K.W."/>
            <person name="Cichocki N."/>
            <person name="Veneault-Fourrey C."/>
            <person name="LaButti K."/>
            <person name="Lindquist E.A."/>
            <person name="Lipzen A."/>
            <person name="Lundell T."/>
            <person name="Morin E."/>
            <person name="Murat C."/>
            <person name="Sun H."/>
            <person name="Tunlid A."/>
            <person name="Henrissat B."/>
            <person name="Grigoriev I.V."/>
            <person name="Hibbett D.S."/>
            <person name="Martin F."/>
            <person name="Nordberg H.P."/>
            <person name="Cantor M.N."/>
            <person name="Hua S.X."/>
        </authorList>
    </citation>
    <scope>NUCLEOTIDE SEQUENCE [LARGE SCALE GENOMIC DNA]</scope>
    <source>
        <strain evidence="2 3">ATCC 200175</strain>
    </source>
</reference>
<feature type="compositionally biased region" description="Basic and acidic residues" evidence="1">
    <location>
        <begin position="89"/>
        <end position="98"/>
    </location>
</feature>
<feature type="compositionally biased region" description="Basic and acidic residues" evidence="1">
    <location>
        <begin position="126"/>
        <end position="140"/>
    </location>
</feature>
<feature type="region of interest" description="Disordered" evidence="1">
    <location>
        <begin position="1"/>
        <end position="140"/>
    </location>
</feature>
<feature type="compositionally biased region" description="Basic and acidic residues" evidence="1">
    <location>
        <begin position="49"/>
        <end position="82"/>
    </location>
</feature>
<dbReference type="HOGENOM" id="CLU_1687200_0_0_1"/>
<proteinExistence type="predicted"/>
<protein>
    <submittedName>
        <fullName evidence="2">Uncharacterized protein</fullName>
    </submittedName>
</protein>
<sequence length="156" mass="17474">MTRTTHPEPPPEPPPTPLHPSPPSPNHYERQDNNDDAETSKTPAQQHADTLHDPGGKTKEPLSVRLEGERDMETSRYVKLMDVKTNNVDAKEDKDNHQPSRNPVGTMDGNKRCPNEPTEPPDEEGEQRGDGELRRAEDVKLKVETRVETVEGVETS</sequence>
<name>A0A0C9TD46_PAXIN</name>
<dbReference type="AlphaFoldDB" id="A0A0C9TD46"/>
<keyword evidence="3" id="KW-1185">Reference proteome</keyword>
<accession>A0A0C9TD46</accession>
<evidence type="ECO:0000256" key="1">
    <source>
        <dbReference type="SAM" id="MobiDB-lite"/>
    </source>
</evidence>
<gene>
    <name evidence="2" type="ORF">PAXINDRAFT_17951</name>
</gene>
<dbReference type="Proteomes" id="UP000053647">
    <property type="component" value="Unassembled WGS sequence"/>
</dbReference>